<evidence type="ECO:0000256" key="2">
    <source>
        <dbReference type="PROSITE-ProRule" id="PRU00459"/>
    </source>
</evidence>
<sequence>MQGPDDGKKTQEEPAKGEPAEIKKPQDGGGDGPKKVEEEGLEKPAPSNAGVGGGGDAPVKNGPTQEGTSADSDLNEMMEWQNGIASLPGSSMKFQMNEFGVLELISEADEATGSKEAADITTVIPSTSLPSSPPNDTADGQKAADDKKEKSLGVKGQFHTKAKHAAKQAECICEYCGIQGPSTQFCRSGRFCSQSCVGAYASKQGALKKTTGKIETITTQPQLVKREKGRPRKYKNDDSPPPKVKKKGFIWSLYLDSESAAAAPAKLFKNPFPTAKSHGFKPGMKLEGIDPKHPSLFCVLSVAEAKGFRLRLHFDGYSECHDFWENVDSVNIMPVGWCERTGNKTGITQRFTI</sequence>
<evidence type="ECO:0000256" key="3">
    <source>
        <dbReference type="SAM" id="MobiDB-lite"/>
    </source>
</evidence>
<feature type="region of interest" description="Disordered" evidence="3">
    <location>
        <begin position="116"/>
        <end position="155"/>
    </location>
</feature>
<dbReference type="STRING" id="307972.A0A2G8K547"/>
<reference evidence="4 5" key="1">
    <citation type="journal article" date="2017" name="PLoS Biol.">
        <title>The sea cucumber genome provides insights into morphological evolution and visceral regeneration.</title>
        <authorList>
            <person name="Zhang X."/>
            <person name="Sun L."/>
            <person name="Yuan J."/>
            <person name="Sun Y."/>
            <person name="Gao Y."/>
            <person name="Zhang L."/>
            <person name="Li S."/>
            <person name="Dai H."/>
            <person name="Hamel J.F."/>
            <person name="Liu C."/>
            <person name="Yu Y."/>
            <person name="Liu S."/>
            <person name="Lin W."/>
            <person name="Guo K."/>
            <person name="Jin S."/>
            <person name="Xu P."/>
            <person name="Storey K.B."/>
            <person name="Huan P."/>
            <person name="Zhang T."/>
            <person name="Zhou Y."/>
            <person name="Zhang J."/>
            <person name="Lin C."/>
            <person name="Li X."/>
            <person name="Xing L."/>
            <person name="Huo D."/>
            <person name="Sun M."/>
            <person name="Wang L."/>
            <person name="Mercier A."/>
            <person name="Li F."/>
            <person name="Yang H."/>
            <person name="Xiang J."/>
        </authorList>
    </citation>
    <scope>NUCLEOTIDE SEQUENCE [LARGE SCALE GENOMIC DNA]</scope>
    <source>
        <strain evidence="4">Shaxun</strain>
        <tissue evidence="4">Muscle</tissue>
    </source>
</reference>
<dbReference type="SMART" id="SM00561">
    <property type="entry name" value="MBT"/>
    <property type="match status" value="1"/>
</dbReference>
<feature type="repeat" description="MBT" evidence="2">
    <location>
        <begin position="249"/>
        <end position="348"/>
    </location>
</feature>
<protein>
    <submittedName>
        <fullName evidence="4">Putative lethal(3)malignant brain tumor-like protein 3-like</fullName>
    </submittedName>
</protein>
<dbReference type="GO" id="GO:0003682">
    <property type="term" value="F:chromatin binding"/>
    <property type="evidence" value="ECO:0007669"/>
    <property type="project" value="TreeGrafter"/>
</dbReference>
<dbReference type="InterPro" id="IPR038603">
    <property type="entry name" value="Znf_FCS_sf"/>
</dbReference>
<evidence type="ECO:0000256" key="1">
    <source>
        <dbReference type="ARBA" id="ARBA00022737"/>
    </source>
</evidence>
<dbReference type="GO" id="GO:0042393">
    <property type="term" value="F:histone binding"/>
    <property type="evidence" value="ECO:0007669"/>
    <property type="project" value="TreeGrafter"/>
</dbReference>
<dbReference type="Pfam" id="PF21319">
    <property type="entry name" value="zf-FCS_1"/>
    <property type="match status" value="1"/>
</dbReference>
<dbReference type="InterPro" id="IPR004092">
    <property type="entry name" value="Mbt"/>
</dbReference>
<dbReference type="SUPFAM" id="SSF63748">
    <property type="entry name" value="Tudor/PWWP/MBT"/>
    <property type="match status" value="1"/>
</dbReference>
<dbReference type="InterPro" id="IPR050548">
    <property type="entry name" value="PcG_chromatin_remod_factors"/>
</dbReference>
<dbReference type="PANTHER" id="PTHR12247">
    <property type="entry name" value="POLYCOMB GROUP PROTEIN"/>
    <property type="match status" value="1"/>
</dbReference>
<gene>
    <name evidence="4" type="ORF">BSL78_20017</name>
</gene>
<dbReference type="GO" id="GO:0005634">
    <property type="term" value="C:nucleus"/>
    <property type="evidence" value="ECO:0007669"/>
    <property type="project" value="InterPro"/>
</dbReference>
<keyword evidence="5" id="KW-1185">Reference proteome</keyword>
<feature type="compositionally biased region" description="Polar residues" evidence="3">
    <location>
        <begin position="62"/>
        <end position="72"/>
    </location>
</feature>
<dbReference type="Pfam" id="PF02820">
    <property type="entry name" value="MBT"/>
    <property type="match status" value="1"/>
</dbReference>
<feature type="compositionally biased region" description="Basic and acidic residues" evidence="3">
    <location>
        <begin position="142"/>
        <end position="152"/>
    </location>
</feature>
<organism evidence="4 5">
    <name type="scientific">Stichopus japonicus</name>
    <name type="common">Sea cucumber</name>
    <dbReference type="NCBI Taxonomy" id="307972"/>
    <lineage>
        <taxon>Eukaryota</taxon>
        <taxon>Metazoa</taxon>
        <taxon>Echinodermata</taxon>
        <taxon>Eleutherozoa</taxon>
        <taxon>Echinozoa</taxon>
        <taxon>Holothuroidea</taxon>
        <taxon>Aspidochirotacea</taxon>
        <taxon>Aspidochirotida</taxon>
        <taxon>Stichopodidae</taxon>
        <taxon>Apostichopus</taxon>
    </lineage>
</organism>
<evidence type="ECO:0000313" key="4">
    <source>
        <dbReference type="EMBL" id="PIK43128.1"/>
    </source>
</evidence>
<dbReference type="PROSITE" id="PS51079">
    <property type="entry name" value="MBT"/>
    <property type="match status" value="1"/>
</dbReference>
<dbReference type="Gene3D" id="2.30.30.140">
    <property type="match status" value="1"/>
</dbReference>
<name>A0A2G8K547_STIJA</name>
<dbReference type="PANTHER" id="PTHR12247:SF131">
    <property type="entry name" value="LD05287P"/>
    <property type="match status" value="1"/>
</dbReference>
<proteinExistence type="predicted"/>
<evidence type="ECO:0000313" key="5">
    <source>
        <dbReference type="Proteomes" id="UP000230750"/>
    </source>
</evidence>
<dbReference type="AlphaFoldDB" id="A0A2G8K547"/>
<accession>A0A2G8K547</accession>
<feature type="region of interest" description="Disordered" evidence="3">
    <location>
        <begin position="1"/>
        <end position="79"/>
    </location>
</feature>
<keyword evidence="1" id="KW-0677">Repeat</keyword>
<dbReference type="Gene3D" id="3.30.60.160">
    <property type="match status" value="1"/>
</dbReference>
<dbReference type="EMBL" id="MRZV01000873">
    <property type="protein sequence ID" value="PIK43128.1"/>
    <property type="molecule type" value="Genomic_DNA"/>
</dbReference>
<feature type="region of interest" description="Disordered" evidence="3">
    <location>
        <begin position="222"/>
        <end position="243"/>
    </location>
</feature>
<dbReference type="OrthoDB" id="9387838at2759"/>
<comment type="caution">
    <text evidence="4">The sequence shown here is derived from an EMBL/GenBank/DDBJ whole genome shotgun (WGS) entry which is preliminary data.</text>
</comment>
<dbReference type="Proteomes" id="UP000230750">
    <property type="component" value="Unassembled WGS sequence"/>
</dbReference>
<feature type="compositionally biased region" description="Basic and acidic residues" evidence="3">
    <location>
        <begin position="1"/>
        <end position="42"/>
    </location>
</feature>
<dbReference type="GO" id="GO:0045892">
    <property type="term" value="P:negative regulation of DNA-templated transcription"/>
    <property type="evidence" value="ECO:0007669"/>
    <property type="project" value="TreeGrafter"/>
</dbReference>